<evidence type="ECO:0000313" key="2">
    <source>
        <dbReference type="EMBL" id="KAK1754215.1"/>
    </source>
</evidence>
<protein>
    <submittedName>
        <fullName evidence="2">Uncharacterized protein</fullName>
    </submittedName>
</protein>
<comment type="caution">
    <text evidence="2">The sequence shown here is derived from an EMBL/GenBank/DDBJ whole genome shotgun (WGS) entry which is preliminary data.</text>
</comment>
<feature type="compositionally biased region" description="Pro residues" evidence="1">
    <location>
        <begin position="175"/>
        <end position="187"/>
    </location>
</feature>
<feature type="region of interest" description="Disordered" evidence="1">
    <location>
        <begin position="539"/>
        <end position="564"/>
    </location>
</feature>
<keyword evidence="3" id="KW-1185">Reference proteome</keyword>
<feature type="compositionally biased region" description="Basic and acidic residues" evidence="1">
    <location>
        <begin position="265"/>
        <end position="282"/>
    </location>
</feature>
<feature type="compositionally biased region" description="Acidic residues" evidence="1">
    <location>
        <begin position="553"/>
        <end position="564"/>
    </location>
</feature>
<reference evidence="2" key="1">
    <citation type="submission" date="2023-06" db="EMBL/GenBank/DDBJ databases">
        <title>Genome-scale phylogeny and comparative genomics of the fungal order Sordariales.</title>
        <authorList>
            <consortium name="Lawrence Berkeley National Laboratory"/>
            <person name="Hensen N."/>
            <person name="Bonometti L."/>
            <person name="Westerberg I."/>
            <person name="Brannstrom I.O."/>
            <person name="Guillou S."/>
            <person name="Cros-Aarteil S."/>
            <person name="Calhoun S."/>
            <person name="Haridas S."/>
            <person name="Kuo A."/>
            <person name="Mondo S."/>
            <person name="Pangilinan J."/>
            <person name="Riley R."/>
            <person name="Labutti K."/>
            <person name="Andreopoulos B."/>
            <person name="Lipzen A."/>
            <person name="Chen C."/>
            <person name="Yanf M."/>
            <person name="Daum C."/>
            <person name="Ng V."/>
            <person name="Clum A."/>
            <person name="Steindorff A."/>
            <person name="Ohm R."/>
            <person name="Martin F."/>
            <person name="Silar P."/>
            <person name="Natvig D."/>
            <person name="Lalanne C."/>
            <person name="Gautier V."/>
            <person name="Ament-Velasquez S.L."/>
            <person name="Kruys A."/>
            <person name="Hutchinson M.I."/>
            <person name="Powell A.J."/>
            <person name="Barry K."/>
            <person name="Miller A.N."/>
            <person name="Grigoriev I.V."/>
            <person name="Debuchy R."/>
            <person name="Gladieux P."/>
            <person name="Thoren M.H."/>
            <person name="Johannesson H."/>
        </authorList>
    </citation>
    <scope>NUCLEOTIDE SEQUENCE</scope>
    <source>
        <strain evidence="2">PSN4</strain>
    </source>
</reference>
<dbReference type="Proteomes" id="UP001239445">
    <property type="component" value="Unassembled WGS sequence"/>
</dbReference>
<feature type="region of interest" description="Disordered" evidence="1">
    <location>
        <begin position="357"/>
        <end position="383"/>
    </location>
</feature>
<organism evidence="2 3">
    <name type="scientific">Echria macrotheca</name>
    <dbReference type="NCBI Taxonomy" id="438768"/>
    <lineage>
        <taxon>Eukaryota</taxon>
        <taxon>Fungi</taxon>
        <taxon>Dikarya</taxon>
        <taxon>Ascomycota</taxon>
        <taxon>Pezizomycotina</taxon>
        <taxon>Sordariomycetes</taxon>
        <taxon>Sordariomycetidae</taxon>
        <taxon>Sordariales</taxon>
        <taxon>Schizotheciaceae</taxon>
        <taxon>Echria</taxon>
    </lineage>
</organism>
<sequence length="672" mass="74576">MEESAPKRRRTSPRTSVAAQADLGPAVSTTPPDDPPQLNAGTKRPSFASPTKASLERHNPEILRRRPSPPKRSRRDDDATASDAPTARAEGQLNTAATQSEPLKAGENRVESEGQSMLRSPARRPGARKSQPPKPRPLPPPLPEEEEEILDPFARRGLRRSPPTGVLPERIEPVVPEPELPPTPEQPDPVVSTPPSGIHNTPSRRPRRNRALAERIKSSSPLKNPPVTSSPDNQAPLPFKLPSKPNKSKLSQSTPAPAPTTAEIRGIEPDDKESEEKRKHDELLAELDKLKKDLEIALKENERMHEAYLAGEELAPPRNEQEIIDLVRRHTLPESEEKDSRASTSWLQPALDPISFLPFSKPSSKPPTLFPGPAEEETEAPPISHHPVQMSAEEELPYLQVLTPLTITSHIALIRNPDDPSPTAPLHQKHFIRATSSNPQGLFSARIHMTVNARTKGIIHLSVPQLDPVAAPELGALIEKILRKEQPMRSALANNVNVLLWAMGDWLRLSTRRAKALHLLEKELGGGKGAFEAMVERVRQKKRKRKRKKGRSEDDEAGEAEEDLEDDRKFTVKELLPFMGRTSMEYRIPVLTGGDGDAECLLRLQWRVGFDWTGEGKNEVSVMVRAPEKWQKYDGRGRLSGIPQLFQDLMDGGETPLNAVRTVACLLAGEQR</sequence>
<dbReference type="EMBL" id="MU839836">
    <property type="protein sequence ID" value="KAK1754215.1"/>
    <property type="molecule type" value="Genomic_DNA"/>
</dbReference>
<feature type="compositionally biased region" description="Pro residues" evidence="1">
    <location>
        <begin position="132"/>
        <end position="142"/>
    </location>
</feature>
<name>A0AAJ0FAJ0_9PEZI</name>
<feature type="compositionally biased region" description="Basic and acidic residues" evidence="1">
    <location>
        <begin position="54"/>
        <end position="64"/>
    </location>
</feature>
<evidence type="ECO:0000313" key="3">
    <source>
        <dbReference type="Proteomes" id="UP001239445"/>
    </source>
</evidence>
<feature type="compositionally biased region" description="Polar residues" evidence="1">
    <location>
        <begin position="218"/>
        <end position="233"/>
    </location>
</feature>
<dbReference type="AlphaFoldDB" id="A0AAJ0FAJ0"/>
<accession>A0AAJ0FAJ0</accession>
<feature type="compositionally biased region" description="Polar residues" evidence="1">
    <location>
        <begin position="92"/>
        <end position="101"/>
    </location>
</feature>
<feature type="compositionally biased region" description="Low complexity" evidence="1">
    <location>
        <begin position="236"/>
        <end position="253"/>
    </location>
</feature>
<proteinExistence type="predicted"/>
<gene>
    <name evidence="2" type="ORF">QBC47DRAFT_346873</name>
</gene>
<feature type="compositionally biased region" description="Basic residues" evidence="1">
    <location>
        <begin position="539"/>
        <end position="550"/>
    </location>
</feature>
<evidence type="ECO:0000256" key="1">
    <source>
        <dbReference type="SAM" id="MobiDB-lite"/>
    </source>
</evidence>
<feature type="region of interest" description="Disordered" evidence="1">
    <location>
        <begin position="1"/>
        <end position="282"/>
    </location>
</feature>